<organism evidence="3">
    <name type="scientific">Gongylonema pulchrum</name>
    <dbReference type="NCBI Taxonomy" id="637853"/>
    <lineage>
        <taxon>Eukaryota</taxon>
        <taxon>Metazoa</taxon>
        <taxon>Ecdysozoa</taxon>
        <taxon>Nematoda</taxon>
        <taxon>Chromadorea</taxon>
        <taxon>Rhabditida</taxon>
        <taxon>Spirurina</taxon>
        <taxon>Spiruromorpha</taxon>
        <taxon>Spiruroidea</taxon>
        <taxon>Gongylonematidae</taxon>
        <taxon>Gongylonema</taxon>
    </lineage>
</organism>
<sequence>MQGFRCIHVCRCANVNLRIASSKPNDIFELQPDAEHSYAIDPDLELEIVRYLTQIGGSKAISWREWRATGDTE</sequence>
<evidence type="ECO:0000313" key="1">
    <source>
        <dbReference type="EMBL" id="VDK50315.1"/>
    </source>
</evidence>
<gene>
    <name evidence="1" type="ORF">GPUH_LOCUS5347</name>
</gene>
<proteinExistence type="predicted"/>
<dbReference type="EMBL" id="UYRT01011206">
    <property type="protein sequence ID" value="VDK50315.1"/>
    <property type="molecule type" value="Genomic_DNA"/>
</dbReference>
<protein>
    <submittedName>
        <fullName evidence="3">Integron gene cassette protein</fullName>
    </submittedName>
</protein>
<accession>A0A183D9F8</accession>
<keyword evidence="2" id="KW-1185">Reference proteome</keyword>
<evidence type="ECO:0000313" key="2">
    <source>
        <dbReference type="Proteomes" id="UP000271098"/>
    </source>
</evidence>
<dbReference type="AlphaFoldDB" id="A0A183D9F8"/>
<reference evidence="3" key="1">
    <citation type="submission" date="2016-06" db="UniProtKB">
        <authorList>
            <consortium name="WormBaseParasite"/>
        </authorList>
    </citation>
    <scope>IDENTIFICATION</scope>
</reference>
<name>A0A183D9F8_9BILA</name>
<evidence type="ECO:0000313" key="3">
    <source>
        <dbReference type="WBParaSite" id="GPUH_0000535601-mRNA-1"/>
    </source>
</evidence>
<dbReference type="WBParaSite" id="GPUH_0000535601-mRNA-1">
    <property type="protein sequence ID" value="GPUH_0000535601-mRNA-1"/>
    <property type="gene ID" value="GPUH_0000535601"/>
</dbReference>
<reference evidence="1 2" key="2">
    <citation type="submission" date="2018-11" db="EMBL/GenBank/DDBJ databases">
        <authorList>
            <consortium name="Pathogen Informatics"/>
        </authorList>
    </citation>
    <scope>NUCLEOTIDE SEQUENCE [LARGE SCALE GENOMIC DNA]</scope>
</reference>
<dbReference type="Proteomes" id="UP000271098">
    <property type="component" value="Unassembled WGS sequence"/>
</dbReference>